<dbReference type="PANTHER" id="PTHR15243">
    <property type="entry name" value="SERINE/THREONINE-PROTEIN KINASE 19"/>
    <property type="match status" value="1"/>
</dbReference>
<reference evidence="3" key="1">
    <citation type="submission" date="2021-01" db="EMBL/GenBank/DDBJ databases">
        <title>Chromosome-level genome assembly of a human fungal pathogen reveals clustering of transcriptionally co-regulated genes.</title>
        <authorList>
            <person name="Voorhies M."/>
            <person name="Cohen S."/>
            <person name="Shea T.P."/>
            <person name="Petrus S."/>
            <person name="Munoz J.F."/>
            <person name="Poplawski S."/>
            <person name="Goldman W.E."/>
            <person name="Michael T."/>
            <person name="Cuomo C.A."/>
            <person name="Sil A."/>
            <person name="Beyhan S."/>
        </authorList>
    </citation>
    <scope>NUCLEOTIDE SEQUENCE</scope>
    <source>
        <strain evidence="3">WU24</strain>
    </source>
</reference>
<dbReference type="VEuPathDB" id="FungiDB:I7I51_04623"/>
<feature type="compositionally biased region" description="Polar residues" evidence="2">
    <location>
        <begin position="7"/>
        <end position="29"/>
    </location>
</feature>
<gene>
    <name evidence="3" type="ORF">I7I51_04623</name>
</gene>
<dbReference type="AlphaFoldDB" id="A0A8A1M6L0"/>
<feature type="compositionally biased region" description="Basic residues" evidence="2">
    <location>
        <begin position="30"/>
        <end position="43"/>
    </location>
</feature>
<accession>A0A8A1M6L0</accession>
<organism evidence="3 4">
    <name type="scientific">Ajellomyces capsulatus</name>
    <name type="common">Darling's disease fungus</name>
    <name type="synonym">Histoplasma capsulatum</name>
    <dbReference type="NCBI Taxonomy" id="5037"/>
    <lineage>
        <taxon>Eukaryota</taxon>
        <taxon>Fungi</taxon>
        <taxon>Dikarya</taxon>
        <taxon>Ascomycota</taxon>
        <taxon>Pezizomycotina</taxon>
        <taxon>Eurotiomycetes</taxon>
        <taxon>Eurotiomycetidae</taxon>
        <taxon>Onygenales</taxon>
        <taxon>Ajellomycetaceae</taxon>
        <taxon>Histoplasma</taxon>
    </lineage>
</organism>
<name>A0A8A1M6L0_AJECA</name>
<evidence type="ECO:0000256" key="2">
    <source>
        <dbReference type="SAM" id="MobiDB-lite"/>
    </source>
</evidence>
<evidence type="ECO:0000313" key="3">
    <source>
        <dbReference type="EMBL" id="QSS59827.1"/>
    </source>
</evidence>
<dbReference type="Pfam" id="PF10494">
    <property type="entry name" value="Stk19"/>
    <property type="match status" value="1"/>
</dbReference>
<proteinExistence type="inferred from homology"/>
<protein>
    <submittedName>
        <fullName evidence="3">Stk19 superfamily domain-containing protein, conidia-enriched transcript</fullName>
    </submittedName>
</protein>
<dbReference type="EMBL" id="CP069110">
    <property type="protein sequence ID" value="QSS59827.1"/>
    <property type="molecule type" value="Genomic_DNA"/>
</dbReference>
<sequence length="389" mass="42820">MPLHFTAAQSSRIRKSSGTQLSGRQSPFSRHSRAKPFRSPHSTRSKDLGRTALDSDNDIHSGYYKDSILPDIGPSQYISETTELNSVIQAIQYIHNTMFSDLPQRAGMNSTRIAEVLNFRRALPPIVSVAHVHMLMNAPTKVEREIVDLVDSARVRKLFIPGRGFDSAGLGDCLILVQDWEDTVRSSSSVKDDLKEKFLELLRKNTKTSAVAAGIFTPEETSSLVRAGFLVSPSSLAKHPSFDTSLTSIPASRRSHALNIVLPGQEIAVSDQRKSGISSMFLSIPNLGPYLRLVGAARTQIMTLLKKSRSGEAPLTLIRDRWDGAVESEVYYNVSKRARGESAGVLPGKTKKWKELYGLNFRWALEEALGSGLIELFDTGSVGPGVRRV</sequence>
<dbReference type="InterPro" id="IPR018865">
    <property type="entry name" value="STK19-like"/>
</dbReference>
<feature type="region of interest" description="Disordered" evidence="2">
    <location>
        <begin position="1"/>
        <end position="54"/>
    </location>
</feature>
<evidence type="ECO:0000313" key="4">
    <source>
        <dbReference type="Proteomes" id="UP000663671"/>
    </source>
</evidence>
<evidence type="ECO:0000256" key="1">
    <source>
        <dbReference type="ARBA" id="ARBA00093458"/>
    </source>
</evidence>
<comment type="similarity">
    <text evidence="1">Belongs to the STK19 family.</text>
</comment>
<dbReference type="OrthoDB" id="3980126at2759"/>
<dbReference type="GO" id="GO:0046579">
    <property type="term" value="P:positive regulation of Ras protein signal transduction"/>
    <property type="evidence" value="ECO:0007669"/>
    <property type="project" value="TreeGrafter"/>
</dbReference>
<dbReference type="PANTHER" id="PTHR15243:SF0">
    <property type="entry name" value="SERINE_THREONINE-PROTEIN KINASE 19"/>
    <property type="match status" value="1"/>
</dbReference>
<dbReference type="Proteomes" id="UP000663671">
    <property type="component" value="Chromosome 4"/>
</dbReference>